<gene>
    <name evidence="2" type="ORF">IW261DRAFT_1524219</name>
</gene>
<evidence type="ECO:0000256" key="1">
    <source>
        <dbReference type="SAM" id="SignalP"/>
    </source>
</evidence>
<reference evidence="2" key="1">
    <citation type="submission" date="2023-06" db="EMBL/GenBank/DDBJ databases">
        <authorList>
            <consortium name="Lawrence Berkeley National Laboratory"/>
            <person name="Ahrendt S."/>
            <person name="Sahu N."/>
            <person name="Indic B."/>
            <person name="Wong-Bajracharya J."/>
            <person name="Merenyi Z."/>
            <person name="Ke H.-M."/>
            <person name="Monk M."/>
            <person name="Kocsube S."/>
            <person name="Drula E."/>
            <person name="Lipzen A."/>
            <person name="Balint B."/>
            <person name="Henrissat B."/>
            <person name="Andreopoulos B."/>
            <person name="Martin F.M."/>
            <person name="Harder C.B."/>
            <person name="Rigling D."/>
            <person name="Ford K.L."/>
            <person name="Foster G.D."/>
            <person name="Pangilinan J."/>
            <person name="Papanicolaou A."/>
            <person name="Barry K."/>
            <person name="LaButti K."/>
            <person name="Viragh M."/>
            <person name="Koriabine M."/>
            <person name="Yan M."/>
            <person name="Riley R."/>
            <person name="Champramary S."/>
            <person name="Plett K.L."/>
            <person name="Tsai I.J."/>
            <person name="Slot J."/>
            <person name="Sipos G."/>
            <person name="Plett J."/>
            <person name="Nagy L.G."/>
            <person name="Grigoriev I.V."/>
        </authorList>
    </citation>
    <scope>NUCLEOTIDE SEQUENCE</scope>
    <source>
        <strain evidence="2">ICMP 16352</strain>
    </source>
</reference>
<keyword evidence="1" id="KW-0732">Signal</keyword>
<protein>
    <recommendedName>
        <fullName evidence="4">Secreted protein</fullName>
    </recommendedName>
</protein>
<evidence type="ECO:0000313" key="3">
    <source>
        <dbReference type="Proteomes" id="UP001175227"/>
    </source>
</evidence>
<name>A0AA39T4W0_9AGAR</name>
<dbReference type="AlphaFoldDB" id="A0AA39T4W0"/>
<keyword evidence="3" id="KW-1185">Reference proteome</keyword>
<sequence length="109" mass="11912">MKMACWGLILLILSDILDSSRLATGPFPTILLGTGAPTSARVHIPCQSPIHGPFDKNTPGSDPIVQSKLAPSFPSEKNKPLTDINTLCSARIILPVIVFLPCERMWVWF</sequence>
<feature type="signal peptide" evidence="1">
    <location>
        <begin position="1"/>
        <end position="19"/>
    </location>
</feature>
<dbReference type="Proteomes" id="UP001175227">
    <property type="component" value="Unassembled WGS sequence"/>
</dbReference>
<dbReference type="EMBL" id="JAUEPR010000098">
    <property type="protein sequence ID" value="KAK0464816.1"/>
    <property type="molecule type" value="Genomic_DNA"/>
</dbReference>
<comment type="caution">
    <text evidence="2">The sequence shown here is derived from an EMBL/GenBank/DDBJ whole genome shotgun (WGS) entry which is preliminary data.</text>
</comment>
<organism evidence="2 3">
    <name type="scientific">Armillaria novae-zelandiae</name>
    <dbReference type="NCBI Taxonomy" id="153914"/>
    <lineage>
        <taxon>Eukaryota</taxon>
        <taxon>Fungi</taxon>
        <taxon>Dikarya</taxon>
        <taxon>Basidiomycota</taxon>
        <taxon>Agaricomycotina</taxon>
        <taxon>Agaricomycetes</taxon>
        <taxon>Agaricomycetidae</taxon>
        <taxon>Agaricales</taxon>
        <taxon>Marasmiineae</taxon>
        <taxon>Physalacriaceae</taxon>
        <taxon>Armillaria</taxon>
    </lineage>
</organism>
<accession>A0AA39T4W0</accession>
<feature type="chain" id="PRO_5041345327" description="Secreted protein" evidence="1">
    <location>
        <begin position="20"/>
        <end position="109"/>
    </location>
</feature>
<evidence type="ECO:0000313" key="2">
    <source>
        <dbReference type="EMBL" id="KAK0464816.1"/>
    </source>
</evidence>
<proteinExistence type="predicted"/>
<evidence type="ECO:0008006" key="4">
    <source>
        <dbReference type="Google" id="ProtNLM"/>
    </source>
</evidence>